<dbReference type="SUPFAM" id="SSF51206">
    <property type="entry name" value="cAMP-binding domain-like"/>
    <property type="match status" value="1"/>
</dbReference>
<reference evidence="2 3" key="1">
    <citation type="submission" date="2013-09" db="EMBL/GenBank/DDBJ databases">
        <authorList>
            <person name="Zeng Z."/>
            <person name="Chen C."/>
        </authorList>
    </citation>
    <scope>NUCLEOTIDE SEQUENCE [LARGE SCALE GENOMIC DNA]</scope>
    <source>
        <strain evidence="2 3">WB 4.1-42</strain>
    </source>
</reference>
<dbReference type="EMBL" id="JRLY01000005">
    <property type="protein sequence ID" value="KGO93194.1"/>
    <property type="molecule type" value="Genomic_DNA"/>
</dbReference>
<evidence type="ECO:0000313" key="2">
    <source>
        <dbReference type="EMBL" id="KGO93194.1"/>
    </source>
</evidence>
<evidence type="ECO:0000313" key="3">
    <source>
        <dbReference type="Proteomes" id="UP000030111"/>
    </source>
</evidence>
<dbReference type="AlphaFoldDB" id="A0A0A2MLM8"/>
<name>A0A0A2MLM8_9FLAO</name>
<dbReference type="CDD" id="cd00038">
    <property type="entry name" value="CAP_ED"/>
    <property type="match status" value="1"/>
</dbReference>
<dbReference type="Proteomes" id="UP000030111">
    <property type="component" value="Unassembled WGS sequence"/>
</dbReference>
<keyword evidence="3" id="KW-1185">Reference proteome</keyword>
<protein>
    <recommendedName>
        <fullName evidence="1">Cyclic nucleotide-binding domain-containing protein</fullName>
    </recommendedName>
</protein>
<accession>A0A0A2MLM8</accession>
<feature type="domain" description="Cyclic nucleotide-binding" evidence="1">
    <location>
        <begin position="34"/>
        <end position="117"/>
    </location>
</feature>
<dbReference type="Pfam" id="PF00027">
    <property type="entry name" value="cNMP_binding"/>
    <property type="match status" value="1"/>
</dbReference>
<dbReference type="InterPro" id="IPR014710">
    <property type="entry name" value="RmlC-like_jellyroll"/>
</dbReference>
<organism evidence="2 3">
    <name type="scientific">Flavobacterium subsaxonicum WB 4.1-42 = DSM 21790</name>
    <dbReference type="NCBI Taxonomy" id="1121898"/>
    <lineage>
        <taxon>Bacteria</taxon>
        <taxon>Pseudomonadati</taxon>
        <taxon>Bacteroidota</taxon>
        <taxon>Flavobacteriia</taxon>
        <taxon>Flavobacteriales</taxon>
        <taxon>Flavobacteriaceae</taxon>
        <taxon>Flavobacterium</taxon>
    </lineage>
</organism>
<dbReference type="InterPro" id="IPR000595">
    <property type="entry name" value="cNMP-bd_dom"/>
</dbReference>
<comment type="caution">
    <text evidence="2">The sequence shown here is derived from an EMBL/GenBank/DDBJ whole genome shotgun (WGS) entry which is preliminary data.</text>
</comment>
<dbReference type="Gene3D" id="2.60.120.10">
    <property type="entry name" value="Jelly Rolls"/>
    <property type="match status" value="1"/>
</dbReference>
<proteinExistence type="predicted"/>
<sequence>MDDIFEIYKQAILRLCPNCTNAEWHYLKSGLTVKHYKARELFIEWGKNGHQLGYIASGLVRAYYVNDKGVEVSVMFAMEGGYATDYPSLLAETPSRYNFECLGPTTIVMLSYGHMQAGYRQFAGLERYGRLIAEEVLKMLQKRVQSFQFETAEERYLNFIAQNPALFNRISLTHLASFLGIERPSLSRIRSKISRG</sequence>
<dbReference type="STRING" id="1121898.GCA_000422725_01909"/>
<evidence type="ECO:0000259" key="1">
    <source>
        <dbReference type="Pfam" id="PF00027"/>
    </source>
</evidence>
<dbReference type="InterPro" id="IPR018490">
    <property type="entry name" value="cNMP-bd_dom_sf"/>
</dbReference>
<dbReference type="eggNOG" id="COG0664">
    <property type="taxonomic scope" value="Bacteria"/>
</dbReference>
<gene>
    <name evidence="2" type="ORF">Q766_07755</name>
</gene>